<dbReference type="OrthoDB" id="1120212at2"/>
<name>A0A1I5NV27_9BACT</name>
<dbReference type="AlphaFoldDB" id="A0A1I5NV27"/>
<evidence type="ECO:0000256" key="1">
    <source>
        <dbReference type="SAM" id="SignalP"/>
    </source>
</evidence>
<dbReference type="STRING" id="1079859.SAMN04515674_102130"/>
<dbReference type="EMBL" id="FOXH01000002">
    <property type="protein sequence ID" value="SFP25587.1"/>
    <property type="molecule type" value="Genomic_DNA"/>
</dbReference>
<proteinExistence type="predicted"/>
<feature type="signal peptide" evidence="1">
    <location>
        <begin position="1"/>
        <end position="21"/>
    </location>
</feature>
<evidence type="ECO:0000313" key="2">
    <source>
        <dbReference type="EMBL" id="SFP25587.1"/>
    </source>
</evidence>
<feature type="chain" id="PRO_5011728151" evidence="1">
    <location>
        <begin position="22"/>
        <end position="190"/>
    </location>
</feature>
<gene>
    <name evidence="2" type="ORF">SAMN04515674_102130</name>
</gene>
<dbReference type="Proteomes" id="UP000199306">
    <property type="component" value="Unassembled WGS sequence"/>
</dbReference>
<dbReference type="RefSeq" id="WP_092012423.1">
    <property type="nucleotide sequence ID" value="NZ_FOXH01000002.1"/>
</dbReference>
<protein>
    <submittedName>
        <fullName evidence="2">Uncharacterized protein</fullName>
    </submittedName>
</protein>
<evidence type="ECO:0000313" key="3">
    <source>
        <dbReference type="Proteomes" id="UP000199306"/>
    </source>
</evidence>
<accession>A0A1I5NV27</accession>
<organism evidence="2 3">
    <name type="scientific">Pseudarcicella hirudinis</name>
    <dbReference type="NCBI Taxonomy" id="1079859"/>
    <lineage>
        <taxon>Bacteria</taxon>
        <taxon>Pseudomonadati</taxon>
        <taxon>Bacteroidota</taxon>
        <taxon>Cytophagia</taxon>
        <taxon>Cytophagales</taxon>
        <taxon>Flectobacillaceae</taxon>
        <taxon>Pseudarcicella</taxon>
    </lineage>
</organism>
<sequence>MKKITITAMLVFLGLGSRLYAQDTKTDSHTLQVTIPELAILDIEPSGSKNISMAFVNPTEAGNAISAPTANTALWLNYSSIVAATGETTRKVSVQITSGTVPAGVDVTVQAAAPTGSSSGGTIATSASSTLTLSTTAQDLLTAIGSGYTGDGANNGHQLTYNLAIQAGNYSNLKWDNSTTLTIAYTISDN</sequence>
<reference evidence="2 3" key="1">
    <citation type="submission" date="2016-10" db="EMBL/GenBank/DDBJ databases">
        <authorList>
            <person name="de Groot N.N."/>
        </authorList>
    </citation>
    <scope>NUCLEOTIDE SEQUENCE [LARGE SCALE GENOMIC DNA]</scope>
    <source>
        <strain evidence="3">E92,LMG 26720,CCM 7988</strain>
    </source>
</reference>
<keyword evidence="1" id="KW-0732">Signal</keyword>
<keyword evidence="3" id="KW-1185">Reference proteome</keyword>